<dbReference type="InterPro" id="IPR036890">
    <property type="entry name" value="HATPase_C_sf"/>
</dbReference>
<keyword evidence="5" id="KW-0418">Kinase</keyword>
<dbReference type="PROSITE" id="PS50109">
    <property type="entry name" value="HIS_KIN"/>
    <property type="match status" value="1"/>
</dbReference>
<feature type="domain" description="PAC" evidence="8">
    <location>
        <begin position="551"/>
        <end position="605"/>
    </location>
</feature>
<dbReference type="SUPFAM" id="SSF55781">
    <property type="entry name" value="GAF domain-like"/>
    <property type="match status" value="1"/>
</dbReference>
<dbReference type="Proteomes" id="UP000249610">
    <property type="component" value="Unassembled WGS sequence"/>
</dbReference>
<protein>
    <recommendedName>
        <fullName evidence="2">histidine kinase</fullName>
        <ecNumber evidence="2">2.7.13.3</ecNumber>
    </recommendedName>
</protein>
<proteinExistence type="predicted"/>
<dbReference type="Pfam" id="PF08447">
    <property type="entry name" value="PAS_3"/>
    <property type="match status" value="6"/>
</dbReference>
<dbReference type="SMART" id="SM00388">
    <property type="entry name" value="HisKA"/>
    <property type="match status" value="1"/>
</dbReference>
<keyword evidence="3" id="KW-0597">Phosphoprotein</keyword>
<dbReference type="SUPFAM" id="SSF47384">
    <property type="entry name" value="Homodimeric domain of signal transducing histidine kinase"/>
    <property type="match status" value="1"/>
</dbReference>
<dbReference type="EC" id="2.7.13.3" evidence="2"/>
<dbReference type="SMART" id="SM00091">
    <property type="entry name" value="PAS"/>
    <property type="match status" value="11"/>
</dbReference>
<dbReference type="InterPro" id="IPR003661">
    <property type="entry name" value="HisK_dim/P_dom"/>
</dbReference>
<dbReference type="InterPro" id="IPR005467">
    <property type="entry name" value="His_kinase_dom"/>
</dbReference>
<keyword evidence="10" id="KW-1185">Reference proteome</keyword>
<evidence type="ECO:0000313" key="9">
    <source>
        <dbReference type="EMBL" id="RAI85641.1"/>
    </source>
</evidence>
<evidence type="ECO:0000256" key="2">
    <source>
        <dbReference type="ARBA" id="ARBA00012438"/>
    </source>
</evidence>
<feature type="domain" description="PAS" evidence="7">
    <location>
        <begin position="353"/>
        <end position="423"/>
    </location>
</feature>
<dbReference type="PANTHER" id="PTHR43304:SF1">
    <property type="entry name" value="PAC DOMAIN-CONTAINING PROTEIN"/>
    <property type="match status" value="1"/>
</dbReference>
<dbReference type="Pfam" id="PF00512">
    <property type="entry name" value="HisKA"/>
    <property type="match status" value="1"/>
</dbReference>
<feature type="domain" description="Histidine kinase" evidence="6">
    <location>
        <begin position="1770"/>
        <end position="1984"/>
    </location>
</feature>
<dbReference type="SMART" id="SM00086">
    <property type="entry name" value="PAC"/>
    <property type="match status" value="12"/>
</dbReference>
<dbReference type="Gene3D" id="3.30.565.10">
    <property type="entry name" value="Histidine kinase-like ATPase, C-terminal domain"/>
    <property type="match status" value="1"/>
</dbReference>
<evidence type="ECO:0000256" key="5">
    <source>
        <dbReference type="ARBA" id="ARBA00022777"/>
    </source>
</evidence>
<dbReference type="SMART" id="SM00387">
    <property type="entry name" value="HATPase_c"/>
    <property type="match status" value="1"/>
</dbReference>
<dbReference type="PRINTS" id="PR00344">
    <property type="entry name" value="BCTRLSENSOR"/>
</dbReference>
<feature type="domain" description="PAS" evidence="7">
    <location>
        <begin position="1627"/>
        <end position="1697"/>
    </location>
</feature>
<feature type="domain" description="PAC" evidence="8">
    <location>
        <begin position="1576"/>
        <end position="1630"/>
    </location>
</feature>
<feature type="domain" description="PAC" evidence="8">
    <location>
        <begin position="1700"/>
        <end position="1752"/>
    </location>
</feature>
<accession>A0A327P254</accession>
<feature type="domain" description="PAC" evidence="8">
    <location>
        <begin position="679"/>
        <end position="733"/>
    </location>
</feature>
<dbReference type="GO" id="GO:0000155">
    <property type="term" value="F:phosphorelay sensor kinase activity"/>
    <property type="evidence" value="ECO:0007669"/>
    <property type="project" value="InterPro"/>
</dbReference>
<dbReference type="Gene3D" id="1.10.287.130">
    <property type="match status" value="1"/>
</dbReference>
<dbReference type="Gene3D" id="3.30.450.20">
    <property type="entry name" value="PAS domain"/>
    <property type="match status" value="13"/>
</dbReference>
<dbReference type="InterPro" id="IPR001610">
    <property type="entry name" value="PAC"/>
</dbReference>
<keyword evidence="4" id="KW-0808">Transferase</keyword>
<dbReference type="InterPro" id="IPR004358">
    <property type="entry name" value="Sig_transdc_His_kin-like_C"/>
</dbReference>
<gene>
    <name evidence="9" type="ORF">LV83_03722</name>
</gene>
<feature type="domain" description="PAC" evidence="8">
    <location>
        <begin position="1339"/>
        <end position="1391"/>
    </location>
</feature>
<name>A0A327P254_9BACT</name>
<dbReference type="InterPro" id="IPR036097">
    <property type="entry name" value="HisK_dim/P_sf"/>
</dbReference>
<comment type="catalytic activity">
    <reaction evidence="1">
        <text>ATP + protein L-histidine = ADP + protein N-phospho-L-histidine.</text>
        <dbReference type="EC" id="2.7.13.3"/>
    </reaction>
</comment>
<dbReference type="NCBIfam" id="TIGR00229">
    <property type="entry name" value="sensory_box"/>
    <property type="match status" value="11"/>
</dbReference>
<dbReference type="InterPro" id="IPR000014">
    <property type="entry name" value="PAS"/>
</dbReference>
<dbReference type="PROSITE" id="PS50112">
    <property type="entry name" value="PAS"/>
    <property type="match status" value="10"/>
</dbReference>
<feature type="domain" description="PAS" evidence="7">
    <location>
        <begin position="228"/>
        <end position="298"/>
    </location>
</feature>
<evidence type="ECO:0000256" key="4">
    <source>
        <dbReference type="ARBA" id="ARBA00022679"/>
    </source>
</evidence>
<feature type="domain" description="PAS" evidence="7">
    <location>
        <begin position="106"/>
        <end position="175"/>
    </location>
</feature>
<dbReference type="EMBL" id="QLLK01000013">
    <property type="protein sequence ID" value="RAI85641.1"/>
    <property type="molecule type" value="Genomic_DNA"/>
</dbReference>
<dbReference type="InterPro" id="IPR013656">
    <property type="entry name" value="PAS_4"/>
</dbReference>
<dbReference type="CDD" id="cd00082">
    <property type="entry name" value="HisKA"/>
    <property type="match status" value="1"/>
</dbReference>
<feature type="domain" description="PAS" evidence="7">
    <location>
        <begin position="1267"/>
        <end position="1312"/>
    </location>
</feature>
<feature type="domain" description="PAS" evidence="7">
    <location>
        <begin position="1137"/>
        <end position="1208"/>
    </location>
</feature>
<dbReference type="Gene3D" id="3.30.450.40">
    <property type="match status" value="1"/>
</dbReference>
<dbReference type="InterPro" id="IPR003594">
    <property type="entry name" value="HATPase_dom"/>
</dbReference>
<feature type="domain" description="PAS" evidence="7">
    <location>
        <begin position="602"/>
        <end position="678"/>
    </location>
</feature>
<dbReference type="PROSITE" id="PS50113">
    <property type="entry name" value="PAC"/>
    <property type="match status" value="7"/>
</dbReference>
<evidence type="ECO:0000313" key="10">
    <source>
        <dbReference type="Proteomes" id="UP000249610"/>
    </source>
</evidence>
<feature type="domain" description="PAS" evidence="7">
    <location>
        <begin position="1386"/>
        <end position="1468"/>
    </location>
</feature>
<evidence type="ECO:0000259" key="7">
    <source>
        <dbReference type="PROSITE" id="PS50112"/>
    </source>
</evidence>
<dbReference type="PANTHER" id="PTHR43304">
    <property type="entry name" value="PHYTOCHROME-LIKE PROTEIN CPH1"/>
    <property type="match status" value="1"/>
</dbReference>
<comment type="caution">
    <text evidence="9">The sequence shown here is derived from an EMBL/GenBank/DDBJ whole genome shotgun (WGS) entry which is preliminary data.</text>
</comment>
<feature type="domain" description="PAC" evidence="8">
    <location>
        <begin position="1211"/>
        <end position="1263"/>
    </location>
</feature>
<dbReference type="FunFam" id="3.30.565.10:FF:000006">
    <property type="entry name" value="Sensor histidine kinase WalK"/>
    <property type="match status" value="1"/>
</dbReference>
<dbReference type="SUPFAM" id="SSF55874">
    <property type="entry name" value="ATPase domain of HSP90 chaperone/DNA topoisomerase II/histidine kinase"/>
    <property type="match status" value="1"/>
</dbReference>
<evidence type="ECO:0000256" key="3">
    <source>
        <dbReference type="ARBA" id="ARBA00022553"/>
    </source>
</evidence>
<dbReference type="CDD" id="cd00130">
    <property type="entry name" value="PAS"/>
    <property type="match status" value="10"/>
</dbReference>
<dbReference type="InterPro" id="IPR029016">
    <property type="entry name" value="GAF-like_dom_sf"/>
</dbReference>
<dbReference type="Pfam" id="PF02518">
    <property type="entry name" value="HATPase_c"/>
    <property type="match status" value="1"/>
</dbReference>
<feature type="domain" description="PAC" evidence="8">
    <location>
        <begin position="1085"/>
        <end position="1136"/>
    </location>
</feature>
<feature type="domain" description="PAS" evidence="7">
    <location>
        <begin position="1505"/>
        <end position="1548"/>
    </location>
</feature>
<dbReference type="InterPro" id="IPR035965">
    <property type="entry name" value="PAS-like_dom_sf"/>
</dbReference>
<evidence type="ECO:0000259" key="8">
    <source>
        <dbReference type="PROSITE" id="PS50113"/>
    </source>
</evidence>
<dbReference type="InterPro" id="IPR052162">
    <property type="entry name" value="Sensor_kinase/Photoreceptor"/>
</dbReference>
<sequence>MINPDYELIYANQAFFDQVKEVTGSEQKLNESIFIPGLDEETIQKWKTYYKRAINGENFEVEEHFFNPELEKIEYTHITFKPITGENSEIVSVACQSKDIKRLVKKRLEAEQMLNSSLDVFCTFNEQGQFIYVNEAATRHWGYTPEELLGTNYRSLVIEEDVDVTDSVDASIKSGEEIKSFSNRYRKKDGGIAYNIWSSRWDEGTKLFYSVARDGKEKLEQEKKLLKSEQRFKALVTGAFDLVAVLDTEGRYLFMSPSITAIAGIPPEEFIGKNAFDFVHPDDLKQTQSELRKSIKEDRVIMKPYRAKNHKNEWRWVESVLINMLDNSAINGIVINSRDVTDKIEQKEKFEQSQRRFKSLVDNSMDCTIIISAEGKTTYVSGSVKNILGYTPTEAMEVDFRELIHPEDLAGAENALALSLEHPGVPMKGHVSRIRHKNGSWRWVEPVITNLLHDTAVGGIVDNFRDITKEVNNRKRLEESEAFNRVLIESSPDCLKLMDTEGRLQYMNYNGLCQMEIDDFSAYKDKNWMSLWGSENQTLVKSSIEKALAGERAQFTAYSPTVKGTPKWWDVIVSPVYKDSEQVQQIISVSRDVTKLKEEEHKLKLFEKVIYNTSESILITEAEPLEEPGPKIIFVNDAFCRNTGYTEKEVLGKNPRFLQGPNSDKKKLKLLGEKLKQGEAAEITVVNYTKDGNEFWVNFGVSPLVDQTGKITHFISVQRDVTEQRNKELEKDFLTEVSLNFNPENDYLKSTHKLCKTISTFGKFDWVELWTLNLEKSHMRLINHYVSAKEDETFYSVGSETTAFQRSESLVGKVWSDQSQILWNDIDHQDDFLRRKAARKIGLVSVMGIPLISNNEVIGVLTVGVKKISKHLTSYTRVFERLEGYIGAELKRKMLENDLTHLFDAIPDIVTIGDFQGRFLTINKAGCELLGYTEEEILYQTFEKFIHPADIEIAFKELGRLTLGQTTFNFEVRFITKSGAIIWLSWFCNTNLEEGLIYTTAKNITEEKKLRELNREVGSLAKIGSWEMNLVTKNLFWSKEIHALYGTDPDSFVPSVDDAINFYREDFRQLALSNFEECITTGKSYEVEAIIVNSDNKELWVRTTAKAEFVDGSCVRVYGSFQDINERKQAEIGLKQSEAKFRTIFEIATLGIAQVDPSNGRVILVNSYYEIITGYSREEMLQMNFLELTHPEDREKDWELFSKAARSEEEYKNEKRYIKKDGSIVWVKIHLAFIRDEKGKPIRTVAICEDITEQKLAAIQLDTSLKALEDYKSALDQSSIVAVTDKKGVITYVNENFCTISKYKREEIIGQTHRLINSNYHSAEFFKNLWKTIASGNIWRGEIKNKAKDGSYYWVDTTIVPFLDAKNKPFQYLAIRFDITSRKEAEESAYSALIEKNTILGSISDNFYALDEDFRFSYMNASSEELLQVDSLEIIGENIFEKFPELLGTELEENLKKVKETKESIRFEYYHKLSNKWFQENIYPTPSGLSLYFQDITERKEAEKERNSLQLTLENSLNEIYVFDSETKKFIYVNKGALDNLGYTEDEIKELTPIDVKPEYTKVTFEKLVFPLVNKEKEKIIFFTSHRRKDGSLYPVEVHLQLIAVEESQRYLAVIMDITERRKAEEEDRFKANLLSMVQQGTIATDLEGKVTYWNKGAETMYGWKTEEAVGKNIMELTTPDTNREQAQQIMEMLKKGQTWTGEFEVRKKDGTQFPVLITNSPIYNENNELQGIIGISSDITQEVKNKELLKQYTKELERSNEELEQFAFVTSHDLQEPLRMISSFMDQLKRKYENELDEKALQYIYFANDGARRMKNIILDLLEYSRASKPTEDLEEVNLNEVIASYKQLRRKVIEESSAVILAEDMPSIFSYNAVLVQIFHGLLDNAIKYSREGIAPVIEIKVKENENEWEFSVSDNGIGIDEQFFDKIFIIFQRLHNRDKHDGTGIGLSVVKRSVEFLGGQIWLNSTVGQGTTFFFTIAKNKNKKSIEI</sequence>
<dbReference type="Pfam" id="PF08448">
    <property type="entry name" value="PAS_4"/>
    <property type="match status" value="2"/>
</dbReference>
<evidence type="ECO:0000259" key="6">
    <source>
        <dbReference type="PROSITE" id="PS50109"/>
    </source>
</evidence>
<organism evidence="9 10">
    <name type="scientific">Algoriphagus yeomjeoni</name>
    <dbReference type="NCBI Taxonomy" id="291403"/>
    <lineage>
        <taxon>Bacteria</taxon>
        <taxon>Pseudomonadati</taxon>
        <taxon>Bacteroidota</taxon>
        <taxon>Cytophagia</taxon>
        <taxon>Cytophagales</taxon>
        <taxon>Cyclobacteriaceae</taxon>
        <taxon>Algoriphagus</taxon>
    </lineage>
</organism>
<dbReference type="SUPFAM" id="SSF55785">
    <property type="entry name" value="PYP-like sensor domain (PAS domain)"/>
    <property type="match status" value="12"/>
</dbReference>
<evidence type="ECO:0000256" key="1">
    <source>
        <dbReference type="ARBA" id="ARBA00000085"/>
    </source>
</evidence>
<dbReference type="InterPro" id="IPR000700">
    <property type="entry name" value="PAS-assoc_C"/>
</dbReference>
<reference evidence="9 10" key="1">
    <citation type="submission" date="2018-06" db="EMBL/GenBank/DDBJ databases">
        <title>Genomic Encyclopedia of Archaeal and Bacterial Type Strains, Phase II (KMG-II): from individual species to whole genera.</title>
        <authorList>
            <person name="Goeker M."/>
        </authorList>
    </citation>
    <scope>NUCLEOTIDE SEQUENCE [LARGE SCALE GENOMIC DNA]</scope>
    <source>
        <strain evidence="9 10">DSM 23446</strain>
    </source>
</reference>
<dbReference type="Pfam" id="PF13426">
    <property type="entry name" value="PAS_9"/>
    <property type="match status" value="4"/>
</dbReference>
<feature type="domain" description="PAS" evidence="7">
    <location>
        <begin position="895"/>
        <end position="965"/>
    </location>
</feature>
<dbReference type="InterPro" id="IPR013655">
    <property type="entry name" value="PAS_fold_3"/>
</dbReference>